<name>A0A2T2YF65_9BACT</name>
<dbReference type="RefSeq" id="WP_106929551.1">
    <property type="nucleotide sequence ID" value="NZ_PYFT01000001.1"/>
</dbReference>
<gene>
    <name evidence="1" type="ORF">AHMF7605_11800</name>
</gene>
<dbReference type="AlphaFoldDB" id="A0A2T2YF65"/>
<sequence length="138" mass="15795">MGYTLYEVVDILYQRLQTILVGPTKPTGQIYPDGKRPLNSTAEDVVINSLALNEEQVQKGVLNVNVYALNLNHDNSLPNGIRLKQFAALLRPGLKEFWAPDGSYTFFLEQQNQYEEPGINQHYLNFRIRFHSLNLNSN</sequence>
<keyword evidence="2" id="KW-1185">Reference proteome</keyword>
<dbReference type="OrthoDB" id="1262402at2"/>
<organism evidence="1 2">
    <name type="scientific">Adhaeribacter arboris</name>
    <dbReference type="NCBI Taxonomy" id="2072846"/>
    <lineage>
        <taxon>Bacteria</taxon>
        <taxon>Pseudomonadati</taxon>
        <taxon>Bacteroidota</taxon>
        <taxon>Cytophagia</taxon>
        <taxon>Cytophagales</taxon>
        <taxon>Hymenobacteraceae</taxon>
        <taxon>Adhaeribacter</taxon>
    </lineage>
</organism>
<protein>
    <submittedName>
        <fullName evidence="1">Uncharacterized protein</fullName>
    </submittedName>
</protein>
<accession>A0A2T2YF65</accession>
<reference evidence="1 2" key="1">
    <citation type="submission" date="2018-03" db="EMBL/GenBank/DDBJ databases">
        <title>Adhaeribacter sp. HMF7605 Genome sequencing and assembly.</title>
        <authorList>
            <person name="Kang H."/>
            <person name="Kang J."/>
            <person name="Cha I."/>
            <person name="Kim H."/>
            <person name="Joh K."/>
        </authorList>
    </citation>
    <scope>NUCLEOTIDE SEQUENCE [LARGE SCALE GENOMIC DNA]</scope>
    <source>
        <strain evidence="1 2">HMF7605</strain>
    </source>
</reference>
<evidence type="ECO:0000313" key="2">
    <source>
        <dbReference type="Proteomes" id="UP000240357"/>
    </source>
</evidence>
<dbReference type="EMBL" id="PYFT01000001">
    <property type="protein sequence ID" value="PSR54155.1"/>
    <property type="molecule type" value="Genomic_DNA"/>
</dbReference>
<comment type="caution">
    <text evidence="1">The sequence shown here is derived from an EMBL/GenBank/DDBJ whole genome shotgun (WGS) entry which is preliminary data.</text>
</comment>
<dbReference type="Proteomes" id="UP000240357">
    <property type="component" value="Unassembled WGS sequence"/>
</dbReference>
<evidence type="ECO:0000313" key="1">
    <source>
        <dbReference type="EMBL" id="PSR54155.1"/>
    </source>
</evidence>
<proteinExistence type="predicted"/>